<comment type="similarity">
    <text evidence="9">Belongs to the class-II aminoacyl-tRNA synthetase family. ProS type 3 subfamily.</text>
</comment>
<dbReference type="InterPro" id="IPR045864">
    <property type="entry name" value="aa-tRNA-synth_II/BPL/LPL"/>
</dbReference>
<dbReference type="Gene3D" id="3.40.50.800">
    <property type="entry name" value="Anticodon-binding domain"/>
    <property type="match status" value="1"/>
</dbReference>
<evidence type="ECO:0000259" key="10">
    <source>
        <dbReference type="PROSITE" id="PS50862"/>
    </source>
</evidence>
<dbReference type="InterPro" id="IPR002314">
    <property type="entry name" value="aa-tRNA-synt_IIb"/>
</dbReference>
<dbReference type="SUPFAM" id="SSF52954">
    <property type="entry name" value="Class II aaRS ABD-related"/>
    <property type="match status" value="1"/>
</dbReference>
<dbReference type="EC" id="6.1.1.15" evidence="9"/>
<proteinExistence type="inferred from homology"/>
<evidence type="ECO:0000256" key="2">
    <source>
        <dbReference type="ARBA" id="ARBA00022490"/>
    </source>
</evidence>
<protein>
    <recommendedName>
        <fullName evidence="9">Proline--tRNA ligase</fullName>
        <ecNumber evidence="9">6.1.1.15</ecNumber>
    </recommendedName>
    <alternativeName>
        <fullName evidence="9">Prolyl-tRNA synthetase</fullName>
        <shortName evidence="9">ProRS</shortName>
    </alternativeName>
</protein>
<name>A0A2A2H3W3_METBR</name>
<gene>
    <name evidence="9" type="primary">proS</name>
    <name evidence="11" type="ORF">ASJ80_03255</name>
</gene>
<dbReference type="SUPFAM" id="SSF55681">
    <property type="entry name" value="Class II aaRS and biotin synthetases"/>
    <property type="match status" value="1"/>
</dbReference>
<evidence type="ECO:0000256" key="8">
    <source>
        <dbReference type="ARBA" id="ARBA00047671"/>
    </source>
</evidence>
<evidence type="ECO:0000256" key="5">
    <source>
        <dbReference type="ARBA" id="ARBA00022840"/>
    </source>
</evidence>
<comment type="catalytic activity">
    <reaction evidence="8 9">
        <text>tRNA(Pro) + L-proline + ATP = L-prolyl-tRNA(Pro) + AMP + diphosphate</text>
        <dbReference type="Rhea" id="RHEA:14305"/>
        <dbReference type="Rhea" id="RHEA-COMP:9700"/>
        <dbReference type="Rhea" id="RHEA-COMP:9702"/>
        <dbReference type="ChEBI" id="CHEBI:30616"/>
        <dbReference type="ChEBI" id="CHEBI:33019"/>
        <dbReference type="ChEBI" id="CHEBI:60039"/>
        <dbReference type="ChEBI" id="CHEBI:78442"/>
        <dbReference type="ChEBI" id="CHEBI:78532"/>
        <dbReference type="ChEBI" id="CHEBI:456215"/>
        <dbReference type="EC" id="6.1.1.15"/>
    </reaction>
</comment>
<sequence>MTDFSEWFHNILEEAEIIDDRYPVKGMNVWQPQGFKIRKYTLEILRNILDKTHEEVLFPMLIPEDELAKEAIHVKGFEEEVYWITHGGLTELNKKLALRPTSETAMYPMFSLWVRSHTDLPMRFYQIVNTFRYETKHTRPLIRVREITTFKEAHTVHATEEECEEEVQNAVKIYKQFFDMLGIPYMISKRPQWDKFPGAKYTVAFDTILPDGKALQIGTVHNLDQTFAKTFDITYETEEGDHKYVYQTCYGISDRVIASIIGIHGDEKGLCLPPAVAPYQVVIVPIIFKKGAEEVLEFCRNIEAKLKSAGLRVHFDDRDIRAGKKFYEHEMRGVPLRMEIGPRDIENKNAVVFRRDKLEKDTISIESDDFIDEIKSTLSNITHDMREKAWGSFNKHLRDAETVEEAAREIEKNMGIVTFHWCGNEACGKELEEKVRVDILGVRESKSETYKMPLTEITKEEIDLLQEEGAAARECINCGKPSTCRTMIAKTY</sequence>
<evidence type="ECO:0000256" key="9">
    <source>
        <dbReference type="HAMAP-Rule" id="MF_01571"/>
    </source>
</evidence>
<dbReference type="InterPro" id="IPR004154">
    <property type="entry name" value="Anticodon-bd"/>
</dbReference>
<dbReference type="PANTHER" id="PTHR43382:SF2">
    <property type="entry name" value="BIFUNCTIONAL GLUTAMATE_PROLINE--TRNA LIGASE"/>
    <property type="match status" value="1"/>
</dbReference>
<dbReference type="GO" id="GO:0017101">
    <property type="term" value="C:aminoacyl-tRNA synthetase multienzyme complex"/>
    <property type="evidence" value="ECO:0007669"/>
    <property type="project" value="TreeGrafter"/>
</dbReference>
<evidence type="ECO:0000313" key="11">
    <source>
        <dbReference type="EMBL" id="PAV04045.1"/>
    </source>
</evidence>
<keyword evidence="5 9" id="KW-0067">ATP-binding</keyword>
<dbReference type="InterPro" id="IPR016061">
    <property type="entry name" value="Pro-tRNA_ligase_II_C"/>
</dbReference>
<keyword evidence="6 9" id="KW-0648">Protein biosynthesis</keyword>
<dbReference type="PRINTS" id="PR01046">
    <property type="entry name" value="TRNASYNTHPRO"/>
</dbReference>
<dbReference type="Pfam" id="PF00587">
    <property type="entry name" value="tRNA-synt_2b"/>
    <property type="match status" value="1"/>
</dbReference>
<dbReference type="GO" id="GO:0004827">
    <property type="term" value="F:proline-tRNA ligase activity"/>
    <property type="evidence" value="ECO:0007669"/>
    <property type="project" value="UniProtKB-UniRule"/>
</dbReference>
<dbReference type="Gene3D" id="3.30.930.10">
    <property type="entry name" value="Bira Bifunctional Protein, Domain 2"/>
    <property type="match status" value="1"/>
</dbReference>
<reference evidence="11 12" key="1">
    <citation type="journal article" date="2017" name="BMC Genomics">
        <title>Genomic analysis of methanogenic archaea reveals a shift towards energy conservation.</title>
        <authorList>
            <person name="Gilmore S.P."/>
            <person name="Henske J.K."/>
            <person name="Sexton J.A."/>
            <person name="Solomon K.V."/>
            <person name="Seppala S."/>
            <person name="Yoo J.I."/>
            <person name="Huyett L.M."/>
            <person name="Pressman A."/>
            <person name="Cogan J.Z."/>
            <person name="Kivenson V."/>
            <person name="Peng X."/>
            <person name="Tan Y."/>
            <person name="Valentine D.L."/>
            <person name="O'Malley M.A."/>
        </authorList>
    </citation>
    <scope>NUCLEOTIDE SEQUENCE [LARGE SCALE GENOMIC DNA]</scope>
    <source>
        <strain evidence="11 12">M.o.H.</strain>
    </source>
</reference>
<dbReference type="CDD" id="cd00778">
    <property type="entry name" value="ProRS_core_arch_euk"/>
    <property type="match status" value="1"/>
</dbReference>
<keyword evidence="4 9" id="KW-0547">Nucleotide-binding</keyword>
<dbReference type="AlphaFoldDB" id="A0A2A2H3W3"/>
<dbReference type="NCBIfam" id="TIGR00408">
    <property type="entry name" value="proS_fam_I"/>
    <property type="match status" value="1"/>
</dbReference>
<keyword evidence="2 9" id="KW-0963">Cytoplasm</keyword>
<dbReference type="OrthoDB" id="7375at2157"/>
<dbReference type="InterPro" id="IPR036621">
    <property type="entry name" value="Anticodon-bd_dom_sf"/>
</dbReference>
<dbReference type="PANTHER" id="PTHR43382">
    <property type="entry name" value="PROLYL-TRNA SYNTHETASE"/>
    <property type="match status" value="1"/>
</dbReference>
<dbReference type="FunFam" id="3.30.930.10:FF:000037">
    <property type="entry name" value="Proline--tRNA ligase"/>
    <property type="match status" value="1"/>
</dbReference>
<organism evidence="11 12">
    <name type="scientific">Methanobacterium bryantii</name>
    <dbReference type="NCBI Taxonomy" id="2161"/>
    <lineage>
        <taxon>Archaea</taxon>
        <taxon>Methanobacteriati</taxon>
        <taxon>Methanobacteriota</taxon>
        <taxon>Methanomada group</taxon>
        <taxon>Methanobacteria</taxon>
        <taxon>Methanobacteriales</taxon>
        <taxon>Methanobacteriaceae</taxon>
        <taxon>Methanobacterium</taxon>
    </lineage>
</organism>
<dbReference type="GO" id="GO:0005524">
    <property type="term" value="F:ATP binding"/>
    <property type="evidence" value="ECO:0007669"/>
    <property type="project" value="UniProtKB-UniRule"/>
</dbReference>
<comment type="domain">
    <text evidence="9">Consists of three domains: the N-terminal catalytic domain, the anticodon-binding domain and the C-terminal extension.</text>
</comment>
<dbReference type="Gene3D" id="3.30.110.30">
    <property type="entry name" value="C-terminal domain of ProRS"/>
    <property type="match status" value="1"/>
</dbReference>
<dbReference type="CDD" id="cd00862">
    <property type="entry name" value="ProRS_anticodon_zinc"/>
    <property type="match status" value="1"/>
</dbReference>
<evidence type="ECO:0000256" key="1">
    <source>
        <dbReference type="ARBA" id="ARBA00004496"/>
    </source>
</evidence>
<dbReference type="InterPro" id="IPR006195">
    <property type="entry name" value="aa-tRNA-synth_II"/>
</dbReference>
<comment type="function">
    <text evidence="9">Catalyzes the attachment of proline to tRNA(Pro) in a two-step reaction: proline is first activated by ATP to form Pro-AMP and then transferred to the acceptor end of tRNA(Pro).</text>
</comment>
<evidence type="ECO:0000313" key="12">
    <source>
        <dbReference type="Proteomes" id="UP000217784"/>
    </source>
</evidence>
<evidence type="ECO:0000256" key="4">
    <source>
        <dbReference type="ARBA" id="ARBA00022741"/>
    </source>
</evidence>
<dbReference type="InterPro" id="IPR017449">
    <property type="entry name" value="Pro-tRNA_synth_II"/>
</dbReference>
<keyword evidence="12" id="KW-1185">Reference proteome</keyword>
<dbReference type="Proteomes" id="UP000217784">
    <property type="component" value="Unassembled WGS sequence"/>
</dbReference>
<dbReference type="InterPro" id="IPR002316">
    <property type="entry name" value="Pro-tRNA-ligase_IIa"/>
</dbReference>
<keyword evidence="7 9" id="KW-0030">Aminoacyl-tRNA synthetase</keyword>
<dbReference type="GO" id="GO:0005737">
    <property type="term" value="C:cytoplasm"/>
    <property type="evidence" value="ECO:0007669"/>
    <property type="project" value="UniProtKB-SubCell"/>
</dbReference>
<dbReference type="HAMAP" id="MF_01571">
    <property type="entry name" value="Pro_tRNA_synth_type3"/>
    <property type="match status" value="1"/>
</dbReference>
<dbReference type="Pfam" id="PF09180">
    <property type="entry name" value="ProRS-C_1"/>
    <property type="match status" value="1"/>
</dbReference>
<dbReference type="GO" id="GO:0006433">
    <property type="term" value="P:prolyl-tRNA aminoacylation"/>
    <property type="evidence" value="ECO:0007669"/>
    <property type="project" value="UniProtKB-UniRule"/>
</dbReference>
<keyword evidence="3 9" id="KW-0436">Ligase</keyword>
<accession>A0A2A2H3W3</accession>
<comment type="subcellular location">
    <subcellularLocation>
        <location evidence="1 9">Cytoplasm</location>
    </subcellularLocation>
</comment>
<dbReference type="Pfam" id="PF03129">
    <property type="entry name" value="HGTP_anticodon"/>
    <property type="match status" value="1"/>
</dbReference>
<comment type="subunit">
    <text evidence="9">Homodimer.</text>
</comment>
<feature type="domain" description="Aminoacyl-transfer RNA synthetases class-II family profile" evidence="10">
    <location>
        <begin position="32"/>
        <end position="273"/>
    </location>
</feature>
<dbReference type="PROSITE" id="PS50862">
    <property type="entry name" value="AA_TRNA_LIGASE_II"/>
    <property type="match status" value="1"/>
</dbReference>
<dbReference type="InterPro" id="IPR004499">
    <property type="entry name" value="Pro-tRNA-ligase_IIa_arc-type"/>
</dbReference>
<dbReference type="EMBL" id="LMVM01000033">
    <property type="protein sequence ID" value="PAV04045.1"/>
    <property type="molecule type" value="Genomic_DNA"/>
</dbReference>
<comment type="caution">
    <text evidence="11">The sequence shown here is derived from an EMBL/GenBank/DDBJ whole genome shotgun (WGS) entry which is preliminary data.</text>
</comment>
<evidence type="ECO:0000256" key="7">
    <source>
        <dbReference type="ARBA" id="ARBA00023146"/>
    </source>
</evidence>
<dbReference type="RefSeq" id="WP_069583739.1">
    <property type="nucleotide sequence ID" value="NZ_LMVM01000033.1"/>
</dbReference>
<evidence type="ECO:0000256" key="6">
    <source>
        <dbReference type="ARBA" id="ARBA00022917"/>
    </source>
</evidence>
<dbReference type="SMART" id="SM00946">
    <property type="entry name" value="ProRS-C_1"/>
    <property type="match status" value="1"/>
</dbReference>
<dbReference type="SUPFAM" id="SSF64586">
    <property type="entry name" value="C-terminal domain of ProRS"/>
    <property type="match status" value="1"/>
</dbReference>
<dbReference type="InterPro" id="IPR033721">
    <property type="entry name" value="ProRS_core_arch_euk"/>
</dbReference>
<evidence type="ECO:0000256" key="3">
    <source>
        <dbReference type="ARBA" id="ARBA00022598"/>
    </source>
</evidence>